<keyword evidence="2" id="KW-1185">Reference proteome</keyword>
<proteinExistence type="predicted"/>
<reference evidence="1 2" key="1">
    <citation type="journal article" date="2016" name="Front. Microbiol.">
        <title>Comparative Genomics Analysis of Streptomyces Species Reveals Their Adaptation to the Marine Environment and Their Diversity at the Genomic Level.</title>
        <authorList>
            <person name="Tian X."/>
            <person name="Zhang Z."/>
            <person name="Yang T."/>
            <person name="Chen M."/>
            <person name="Li J."/>
            <person name="Chen F."/>
            <person name="Yang J."/>
            <person name="Li W."/>
            <person name="Zhang B."/>
            <person name="Zhang Z."/>
            <person name="Wu J."/>
            <person name="Zhang C."/>
            <person name="Long L."/>
            <person name="Xiao J."/>
        </authorList>
    </citation>
    <scope>NUCLEOTIDE SEQUENCE [LARGE SCALE GENOMIC DNA]</scope>
    <source>
        <strain evidence="1 2">SCSIO M10372</strain>
    </source>
</reference>
<evidence type="ECO:0000313" key="1">
    <source>
        <dbReference type="EMBL" id="OEV16349.1"/>
    </source>
</evidence>
<organism evidence="1 2">
    <name type="scientific">Streptomyces nanshensis</name>
    <dbReference type="NCBI Taxonomy" id="518642"/>
    <lineage>
        <taxon>Bacteria</taxon>
        <taxon>Bacillati</taxon>
        <taxon>Actinomycetota</taxon>
        <taxon>Actinomycetes</taxon>
        <taxon>Kitasatosporales</taxon>
        <taxon>Streptomycetaceae</taxon>
        <taxon>Streptomyces</taxon>
    </lineage>
</organism>
<protein>
    <submittedName>
        <fullName evidence="1">Uncharacterized protein</fullName>
    </submittedName>
</protein>
<gene>
    <name evidence="1" type="ORF">AN221_32610</name>
</gene>
<dbReference type="Proteomes" id="UP000175971">
    <property type="component" value="Unassembled WGS sequence"/>
</dbReference>
<name>A0A1E7LJH3_9ACTN</name>
<dbReference type="AlphaFoldDB" id="A0A1E7LJH3"/>
<sequence length="130" mass="14394">MTDTERELTDALHAIAKAAIVVKPTLTTPYPDAPQWSPWTRWMEKPTRAGYNLAILTRRRLGLGARPPEWQSTAATRLYDAARAQVDQTVGHADHCEWHTNKRSYCSCTLWPAACAGVDAAMEAMDTPAA</sequence>
<accession>A0A1E7LJH3</accession>
<evidence type="ECO:0000313" key="2">
    <source>
        <dbReference type="Proteomes" id="UP000175971"/>
    </source>
</evidence>
<comment type="caution">
    <text evidence="1">The sequence shown here is derived from an EMBL/GenBank/DDBJ whole genome shotgun (WGS) entry which is preliminary data.</text>
</comment>
<dbReference type="RefSeq" id="WP_070203895.1">
    <property type="nucleotide sequence ID" value="NZ_LJGZ01000103.1"/>
</dbReference>
<dbReference type="EMBL" id="LJGZ01000103">
    <property type="protein sequence ID" value="OEV16349.1"/>
    <property type="molecule type" value="Genomic_DNA"/>
</dbReference>